<comment type="subunit">
    <text evidence="2">Homotetramer.</text>
</comment>
<evidence type="ECO:0000259" key="9">
    <source>
        <dbReference type="PROSITE" id="PS51371"/>
    </source>
</evidence>
<dbReference type="PROSITE" id="PS51464">
    <property type="entry name" value="SIS"/>
    <property type="match status" value="1"/>
</dbReference>
<keyword evidence="4 8" id="KW-0129">CBS domain</keyword>
<accession>A0A419NDP9</accession>
<keyword evidence="6" id="KW-0862">Zinc</keyword>
<feature type="site" description="Catalytically relevant" evidence="7">
    <location>
        <position position="206"/>
    </location>
</feature>
<keyword evidence="3" id="KW-0677">Repeat</keyword>
<evidence type="ECO:0000313" key="12">
    <source>
        <dbReference type="Proteomes" id="UP000284908"/>
    </source>
</evidence>
<evidence type="ECO:0000256" key="2">
    <source>
        <dbReference type="ARBA" id="ARBA00011881"/>
    </source>
</evidence>
<dbReference type="CDD" id="cd05014">
    <property type="entry name" value="SIS_Kpsf"/>
    <property type="match status" value="1"/>
</dbReference>
<organism evidence="11 12">
    <name type="scientific">Rahnella woolbedingensis</name>
    <dbReference type="NCBI Taxonomy" id="1510574"/>
    <lineage>
        <taxon>Bacteria</taxon>
        <taxon>Pseudomonadati</taxon>
        <taxon>Pseudomonadota</taxon>
        <taxon>Gammaproteobacteria</taxon>
        <taxon>Enterobacterales</taxon>
        <taxon>Yersiniaceae</taxon>
        <taxon>Rahnella</taxon>
    </lineage>
</organism>
<dbReference type="Gene3D" id="3.10.580.10">
    <property type="entry name" value="CBS-domain"/>
    <property type="match status" value="1"/>
</dbReference>
<comment type="caution">
    <text evidence="11">The sequence shown here is derived from an EMBL/GenBank/DDBJ whole genome shotgun (WGS) entry which is preliminary data.</text>
</comment>
<dbReference type="GO" id="GO:0046872">
    <property type="term" value="F:metal ion binding"/>
    <property type="evidence" value="ECO:0007669"/>
    <property type="project" value="UniProtKB-KW"/>
</dbReference>
<dbReference type="Gene3D" id="3.40.50.10490">
    <property type="entry name" value="Glucose-6-phosphate isomerase like protein, domain 1"/>
    <property type="match status" value="1"/>
</dbReference>
<dbReference type="NCBIfam" id="TIGR00393">
    <property type="entry name" value="kpsF"/>
    <property type="match status" value="1"/>
</dbReference>
<feature type="domain" description="SIS" evidence="10">
    <location>
        <begin position="54"/>
        <end position="197"/>
    </location>
</feature>
<dbReference type="SUPFAM" id="SSF54631">
    <property type="entry name" value="CBS-domain pair"/>
    <property type="match status" value="1"/>
</dbReference>
<dbReference type="InterPro" id="IPR004800">
    <property type="entry name" value="KdsD/KpsF-type"/>
</dbReference>
<name>A0A419NDP9_9GAMM</name>
<dbReference type="FunFam" id="3.40.50.10490:FF:000011">
    <property type="entry name" value="Arabinose 5-phosphate isomerase"/>
    <property type="match status" value="1"/>
</dbReference>
<protein>
    <recommendedName>
        <fullName evidence="5">Arabinose 5-phosphate isomerase</fullName>
        <shortName evidence="5">API</shortName>
        <ecNumber evidence="5">5.3.1.13</ecNumber>
    </recommendedName>
</protein>
<dbReference type="SUPFAM" id="SSF53697">
    <property type="entry name" value="SIS domain"/>
    <property type="match status" value="1"/>
</dbReference>
<evidence type="ECO:0000259" key="10">
    <source>
        <dbReference type="PROSITE" id="PS51464"/>
    </source>
</evidence>
<dbReference type="InterPro" id="IPR050986">
    <property type="entry name" value="GutQ/KpsF_isomerases"/>
</dbReference>
<keyword evidence="5 11" id="KW-0413">Isomerase</keyword>
<comment type="similarity">
    <text evidence="1 5">Belongs to the SIS family. GutQ/KpsF subfamily.</text>
</comment>
<dbReference type="InterPro" id="IPR000644">
    <property type="entry name" value="CBS_dom"/>
</dbReference>
<sequence length="333" mass="36069">MQGIKVADNQVVGSTGLVPLQPGLIDSVRSTLSEQADALHRLSSRLDSVQYQKALKLIVECKGHVILSGMGKSGHVGRKISATLASTGTPSFFIHPAEAFHGDLGMITPYDLLILISASGETDEILKLIPSLRQFGNRIIAITNHCESTLAKHADATLELMMESESCPNNLAPTTSTTLTMAIGDALAVALIHQRKFLPTDFARYHPGGSLGRRLLTRVSDVMQANVPTITEDTEFRQVISAITCGCQGMVAVNDAQNQLAGIITDGDLRRYMEKNAQLDSACARDMMTRSPLTLPADMMITDAEMLMQKHRVSVLLVTDKEKNVAGLVRIFD</sequence>
<dbReference type="PANTHER" id="PTHR42745:SF1">
    <property type="entry name" value="ARABINOSE 5-PHOSPHATE ISOMERASE KDSD"/>
    <property type="match status" value="1"/>
</dbReference>
<dbReference type="AlphaFoldDB" id="A0A419NDP9"/>
<evidence type="ECO:0000313" key="11">
    <source>
        <dbReference type="EMBL" id="RJT46755.1"/>
    </source>
</evidence>
<dbReference type="Pfam" id="PF00571">
    <property type="entry name" value="CBS"/>
    <property type="match status" value="2"/>
</dbReference>
<dbReference type="GO" id="GO:0019146">
    <property type="term" value="F:arabinose-5-phosphate isomerase activity"/>
    <property type="evidence" value="ECO:0007669"/>
    <property type="project" value="UniProtKB-EC"/>
</dbReference>
<feature type="site" description="Catalytically relevant" evidence="7">
    <location>
        <position position="165"/>
    </location>
</feature>
<evidence type="ECO:0000256" key="1">
    <source>
        <dbReference type="ARBA" id="ARBA00008165"/>
    </source>
</evidence>
<dbReference type="InterPro" id="IPR046348">
    <property type="entry name" value="SIS_dom_sf"/>
</dbReference>
<dbReference type="GO" id="GO:0005975">
    <property type="term" value="P:carbohydrate metabolic process"/>
    <property type="evidence" value="ECO:0007669"/>
    <property type="project" value="InterPro"/>
</dbReference>
<feature type="domain" description="CBS" evidence="9">
    <location>
        <begin position="223"/>
        <end position="281"/>
    </location>
</feature>
<dbReference type="InterPro" id="IPR001347">
    <property type="entry name" value="SIS_dom"/>
</dbReference>
<dbReference type="CDD" id="cd04604">
    <property type="entry name" value="CBS_pair_SIS_assoc"/>
    <property type="match status" value="1"/>
</dbReference>
<dbReference type="Proteomes" id="UP000284908">
    <property type="component" value="Unassembled WGS sequence"/>
</dbReference>
<gene>
    <name evidence="11" type="ORF">D6C13_02905</name>
</gene>
<dbReference type="EC" id="5.3.1.13" evidence="5"/>
<evidence type="ECO:0000256" key="4">
    <source>
        <dbReference type="ARBA" id="ARBA00023122"/>
    </source>
</evidence>
<reference evidence="11 12" key="1">
    <citation type="submission" date="2018-09" db="EMBL/GenBank/DDBJ databases">
        <authorList>
            <person name="Le Fleche-Mateos A."/>
        </authorList>
    </citation>
    <scope>NUCLEOTIDE SEQUENCE [LARGE SCALE GENOMIC DNA]</scope>
    <source>
        <strain evidence="11 12">DSM 27399</strain>
    </source>
</reference>
<evidence type="ECO:0000256" key="3">
    <source>
        <dbReference type="ARBA" id="ARBA00022737"/>
    </source>
</evidence>
<dbReference type="GO" id="GO:1901135">
    <property type="term" value="P:carbohydrate derivative metabolic process"/>
    <property type="evidence" value="ECO:0007669"/>
    <property type="project" value="InterPro"/>
</dbReference>
<keyword evidence="12" id="KW-1185">Reference proteome</keyword>
<dbReference type="InterPro" id="IPR046342">
    <property type="entry name" value="CBS_dom_sf"/>
</dbReference>
<evidence type="ECO:0000256" key="8">
    <source>
        <dbReference type="PROSITE-ProRule" id="PRU00703"/>
    </source>
</evidence>
<feature type="site" description="Catalytically relevant" evidence="7">
    <location>
        <position position="72"/>
    </location>
</feature>
<dbReference type="PANTHER" id="PTHR42745">
    <property type="match status" value="1"/>
</dbReference>
<keyword evidence="6" id="KW-0479">Metal-binding</keyword>
<dbReference type="Pfam" id="PF01380">
    <property type="entry name" value="SIS"/>
    <property type="match status" value="1"/>
</dbReference>
<dbReference type="PIRSF" id="PIRSF004692">
    <property type="entry name" value="KdsD_KpsF"/>
    <property type="match status" value="1"/>
</dbReference>
<comment type="catalytic activity">
    <reaction evidence="5">
        <text>D-arabinose 5-phosphate = D-ribulose 5-phosphate</text>
        <dbReference type="Rhea" id="RHEA:23104"/>
        <dbReference type="ChEBI" id="CHEBI:57693"/>
        <dbReference type="ChEBI" id="CHEBI:58121"/>
        <dbReference type="EC" id="5.3.1.13"/>
    </reaction>
</comment>
<evidence type="ECO:0000256" key="7">
    <source>
        <dbReference type="PIRSR" id="PIRSR004692-3"/>
    </source>
</evidence>
<dbReference type="EMBL" id="RAHH01000003">
    <property type="protein sequence ID" value="RJT46755.1"/>
    <property type="molecule type" value="Genomic_DNA"/>
</dbReference>
<feature type="site" description="Catalytically relevant" evidence="7">
    <location>
        <position position="124"/>
    </location>
</feature>
<proteinExistence type="inferred from homology"/>
<dbReference type="InterPro" id="IPR035474">
    <property type="entry name" value="SIS_Kpsf"/>
</dbReference>
<dbReference type="GO" id="GO:0097367">
    <property type="term" value="F:carbohydrate derivative binding"/>
    <property type="evidence" value="ECO:0007669"/>
    <property type="project" value="InterPro"/>
</dbReference>
<dbReference type="PROSITE" id="PS51371">
    <property type="entry name" value="CBS"/>
    <property type="match status" value="2"/>
</dbReference>
<evidence type="ECO:0000256" key="5">
    <source>
        <dbReference type="PIRNR" id="PIRNR004692"/>
    </source>
</evidence>
<feature type="binding site" evidence="6">
    <location>
        <position position="95"/>
    </location>
    <ligand>
        <name>Zn(2+)</name>
        <dbReference type="ChEBI" id="CHEBI:29105"/>
    </ligand>
</feature>
<feature type="domain" description="CBS" evidence="9">
    <location>
        <begin position="288"/>
        <end position="333"/>
    </location>
</feature>
<evidence type="ECO:0000256" key="6">
    <source>
        <dbReference type="PIRSR" id="PIRSR004692-2"/>
    </source>
</evidence>